<name>M2RKQ7_CERS8</name>
<evidence type="ECO:0000313" key="1">
    <source>
        <dbReference type="EMBL" id="EMD39047.1"/>
    </source>
</evidence>
<organism evidence="1 2">
    <name type="scientific">Ceriporiopsis subvermispora (strain B)</name>
    <name type="common">White-rot fungus</name>
    <name type="synonym">Gelatoporia subvermispora</name>
    <dbReference type="NCBI Taxonomy" id="914234"/>
    <lineage>
        <taxon>Eukaryota</taxon>
        <taxon>Fungi</taxon>
        <taxon>Dikarya</taxon>
        <taxon>Basidiomycota</taxon>
        <taxon>Agaricomycotina</taxon>
        <taxon>Agaricomycetes</taxon>
        <taxon>Polyporales</taxon>
        <taxon>Gelatoporiaceae</taxon>
        <taxon>Gelatoporia</taxon>
    </lineage>
</organism>
<gene>
    <name evidence="1" type="ORF">CERSUDRAFT_112744</name>
</gene>
<keyword evidence="2" id="KW-1185">Reference proteome</keyword>
<dbReference type="AlphaFoldDB" id="M2RKQ7"/>
<sequence length="97" mass="10377">MAPPTKEFVLPVSEPVAHPARHGSFSRLRLCVQVAVVVFGFSACLHSLDLLPTDALSSLSDVSCNAELEALCPQAAPLLPQKNGALWEKLGEQNLMP</sequence>
<dbReference type="EMBL" id="KB445794">
    <property type="protein sequence ID" value="EMD39047.1"/>
    <property type="molecule type" value="Genomic_DNA"/>
</dbReference>
<reference evidence="1 2" key="1">
    <citation type="journal article" date="2012" name="Proc. Natl. Acad. Sci. U.S.A.">
        <title>Comparative genomics of Ceriporiopsis subvermispora and Phanerochaete chrysosporium provide insight into selective ligninolysis.</title>
        <authorList>
            <person name="Fernandez-Fueyo E."/>
            <person name="Ruiz-Duenas F.J."/>
            <person name="Ferreira P."/>
            <person name="Floudas D."/>
            <person name="Hibbett D.S."/>
            <person name="Canessa P."/>
            <person name="Larrondo L.F."/>
            <person name="James T.Y."/>
            <person name="Seelenfreund D."/>
            <person name="Lobos S."/>
            <person name="Polanco R."/>
            <person name="Tello M."/>
            <person name="Honda Y."/>
            <person name="Watanabe T."/>
            <person name="Watanabe T."/>
            <person name="Ryu J.S."/>
            <person name="Kubicek C.P."/>
            <person name="Schmoll M."/>
            <person name="Gaskell J."/>
            <person name="Hammel K.E."/>
            <person name="St John F.J."/>
            <person name="Vanden Wymelenberg A."/>
            <person name="Sabat G."/>
            <person name="Splinter BonDurant S."/>
            <person name="Syed K."/>
            <person name="Yadav J.S."/>
            <person name="Doddapaneni H."/>
            <person name="Subramanian V."/>
            <person name="Lavin J.L."/>
            <person name="Oguiza J.A."/>
            <person name="Perez G."/>
            <person name="Pisabarro A.G."/>
            <person name="Ramirez L."/>
            <person name="Santoyo F."/>
            <person name="Master E."/>
            <person name="Coutinho P.M."/>
            <person name="Henrissat B."/>
            <person name="Lombard V."/>
            <person name="Magnuson J.K."/>
            <person name="Kuees U."/>
            <person name="Hori C."/>
            <person name="Igarashi K."/>
            <person name="Samejima M."/>
            <person name="Held B.W."/>
            <person name="Barry K.W."/>
            <person name="LaButti K.M."/>
            <person name="Lapidus A."/>
            <person name="Lindquist E.A."/>
            <person name="Lucas S.M."/>
            <person name="Riley R."/>
            <person name="Salamov A.A."/>
            <person name="Hoffmeister D."/>
            <person name="Schwenk D."/>
            <person name="Hadar Y."/>
            <person name="Yarden O."/>
            <person name="de Vries R.P."/>
            <person name="Wiebenga A."/>
            <person name="Stenlid J."/>
            <person name="Eastwood D."/>
            <person name="Grigoriev I.V."/>
            <person name="Berka R.M."/>
            <person name="Blanchette R.A."/>
            <person name="Kersten P."/>
            <person name="Martinez A.T."/>
            <person name="Vicuna R."/>
            <person name="Cullen D."/>
        </authorList>
    </citation>
    <scope>NUCLEOTIDE SEQUENCE [LARGE SCALE GENOMIC DNA]</scope>
    <source>
        <strain evidence="1 2">B</strain>
    </source>
</reference>
<dbReference type="HOGENOM" id="CLU_2346495_0_0_1"/>
<evidence type="ECO:0000313" key="2">
    <source>
        <dbReference type="Proteomes" id="UP000016930"/>
    </source>
</evidence>
<accession>M2RKQ7</accession>
<protein>
    <submittedName>
        <fullName evidence="1">Uncharacterized protein</fullName>
    </submittedName>
</protein>
<proteinExistence type="predicted"/>
<dbReference type="Proteomes" id="UP000016930">
    <property type="component" value="Unassembled WGS sequence"/>
</dbReference>